<organism evidence="2 3">
    <name type="scientific">Aeropyrum pernix</name>
    <dbReference type="NCBI Taxonomy" id="56636"/>
    <lineage>
        <taxon>Archaea</taxon>
        <taxon>Thermoproteota</taxon>
        <taxon>Thermoprotei</taxon>
        <taxon>Desulfurococcales</taxon>
        <taxon>Desulfurococcaceae</taxon>
        <taxon>Aeropyrum</taxon>
    </lineage>
</organism>
<evidence type="ECO:0000313" key="3">
    <source>
        <dbReference type="Proteomes" id="UP000291213"/>
    </source>
</evidence>
<evidence type="ECO:0000313" key="2">
    <source>
        <dbReference type="EMBL" id="GBF08716.1"/>
    </source>
</evidence>
<name>A0A401H8B9_AERPX</name>
<proteinExistence type="predicted"/>
<accession>A0A401H8B9</accession>
<reference evidence="2 3" key="1">
    <citation type="submission" date="2017-02" db="EMBL/GenBank/DDBJ databases">
        <title>isolation and characterization of a novel temperate virus Aeropyrum globular virus 1 infecting hyperthermophilic archaeon Aeropyrum.</title>
        <authorList>
            <person name="Yumiya M."/>
            <person name="Yoshida T."/>
            <person name="Sako Y."/>
        </authorList>
    </citation>
    <scope>NUCLEOTIDE SEQUENCE [LARGE SCALE GENOMIC DNA]</scope>
    <source>
        <strain evidence="2 3">YK1-12-2013</strain>
    </source>
</reference>
<gene>
    <name evidence="2" type="ORF">apy_04410</name>
</gene>
<dbReference type="NCBIfam" id="TIGR02593">
    <property type="entry name" value="CRISPR_cas5"/>
    <property type="match status" value="1"/>
</dbReference>
<dbReference type="EMBL" id="BDMD01000019">
    <property type="protein sequence ID" value="GBF08716.1"/>
    <property type="molecule type" value="Genomic_DNA"/>
</dbReference>
<dbReference type="Gene3D" id="3.30.70.3120">
    <property type="match status" value="1"/>
</dbReference>
<comment type="caution">
    <text evidence="2">The sequence shown here is derived from an EMBL/GenBank/DDBJ whole genome shotgun (WGS) entry which is preliminary data.</text>
</comment>
<keyword evidence="1" id="KW-0051">Antiviral defense</keyword>
<dbReference type="InterPro" id="IPR013422">
    <property type="entry name" value="CRISPR-assoc_prot_Cas5_N"/>
</dbReference>
<dbReference type="AlphaFoldDB" id="A0A401H8B9"/>
<dbReference type="Proteomes" id="UP000291213">
    <property type="component" value="Unassembled WGS sequence"/>
</dbReference>
<dbReference type="GO" id="GO:0051607">
    <property type="term" value="P:defense response to virus"/>
    <property type="evidence" value="ECO:0007669"/>
    <property type="project" value="UniProtKB-KW"/>
</dbReference>
<protein>
    <submittedName>
        <fullName evidence="2">CRISPR-associated protein Cas5</fullName>
    </submittedName>
</protein>
<dbReference type="InterPro" id="IPR053725">
    <property type="entry name" value="CRISPR_Cas5_sf"/>
</dbReference>
<sequence length="285" mass="29895">MFLGLTRVFAYARLRLHWGFIVRQPGASAAQTAYPLPPPTTVAGAFANPLARILGIIDSYPEKREALPVTNMFMSCVLKSTLAAAAGLAGSTGVAVYEEPSRLVGSPYKGGGSFAKAVKSPIYIGSQELLPVQAVGQASAPNAEIVLAWLFDLDRLVSCSGVGAVGVEDVEAASRGVYRLGSREGLASVVDGGAVDDTKIRHLDSGPFESVLYQDSGCVIPDSPVVEIPIPSPPQYRERAYLAPASHGSGSSFVIPPPMPARFFLKSGCRAALYPGVEGVALAYR</sequence>
<evidence type="ECO:0000256" key="1">
    <source>
        <dbReference type="ARBA" id="ARBA00023118"/>
    </source>
</evidence>